<evidence type="ECO:0000313" key="2">
    <source>
        <dbReference type="Proteomes" id="UP000061569"/>
    </source>
</evidence>
<gene>
    <name evidence="1" type="ORF">GLE_0242</name>
</gene>
<protein>
    <submittedName>
        <fullName evidence="1">Uncharacterized protein</fullName>
    </submittedName>
</protein>
<dbReference type="Pfam" id="PF13688">
    <property type="entry name" value="Reprolysin_5"/>
    <property type="match status" value="1"/>
</dbReference>
<dbReference type="PATRIC" id="fig|69.6.peg.244"/>
<dbReference type="STRING" id="69.GLE_0242"/>
<dbReference type="Gene3D" id="3.40.390.10">
    <property type="entry name" value="Collagenase (Catalytic Domain)"/>
    <property type="match status" value="1"/>
</dbReference>
<accession>A0A0S2DAX6</accession>
<dbReference type="SUPFAM" id="SSF55486">
    <property type="entry name" value="Metalloproteases ('zincins'), catalytic domain"/>
    <property type="match status" value="1"/>
</dbReference>
<evidence type="ECO:0000313" key="1">
    <source>
        <dbReference type="EMBL" id="ALN55601.1"/>
    </source>
</evidence>
<sequence>MRKTLLVASIAGAIAAAANLAGAQSATAPELFRAQPSRAAATAAVPAHVQGMLRGNSAHWAAAVSIDRKLLVDGQREMVLSLPEGARMHMRLAKSYRTADGEVVWSGADRLLANGQLQLGAQAPSTALFVVRGERVTGQIATATGEVYELLTSENGAQQYLVKRDPASLEGGDDTPAHVDLPPQRDNGARASASANALLADPVVRVLQVYTPEAVAELGGENSANDRAAFFIAQSNTAFANNGLAVRFQSAGVRFASQGQATNTASTLVSRIKTTNDGWYDAYATTERDNTGADLVALVVRTGLTSPSGALCGQAAAIGASAANGFFVQNHSCSTFTFVHEAAHLFGARHDNDSTTTPFAYGHGYVNSTGNFRTIMAVNSNPQPRIGYFSTIDQSYVSGGVSRPLGTSTRDNERVMRERAAAMAAFR</sequence>
<dbReference type="Proteomes" id="UP000061569">
    <property type="component" value="Chromosome"/>
</dbReference>
<dbReference type="GO" id="GO:0008237">
    <property type="term" value="F:metallopeptidase activity"/>
    <property type="evidence" value="ECO:0007669"/>
    <property type="project" value="InterPro"/>
</dbReference>
<dbReference type="KEGG" id="lez:GLE_0242"/>
<dbReference type="AlphaFoldDB" id="A0A0S2DAX6"/>
<organism evidence="1 2">
    <name type="scientific">Lysobacter enzymogenes</name>
    <dbReference type="NCBI Taxonomy" id="69"/>
    <lineage>
        <taxon>Bacteria</taxon>
        <taxon>Pseudomonadati</taxon>
        <taxon>Pseudomonadota</taxon>
        <taxon>Gammaproteobacteria</taxon>
        <taxon>Lysobacterales</taxon>
        <taxon>Lysobacteraceae</taxon>
        <taxon>Lysobacter</taxon>
    </lineage>
</organism>
<dbReference type="RefSeq" id="WP_057945895.1">
    <property type="nucleotide sequence ID" value="NZ_CP110813.1"/>
</dbReference>
<reference evidence="1 2" key="1">
    <citation type="submission" date="2015-11" db="EMBL/GenBank/DDBJ databases">
        <title>Genome sequences of Lysobacter enzymogenes strain C3 and Lysobacter antibioticus ATCC 29479.</title>
        <authorList>
            <person name="Kobayashi D.Y."/>
        </authorList>
    </citation>
    <scope>NUCLEOTIDE SEQUENCE [LARGE SCALE GENOMIC DNA]</scope>
    <source>
        <strain evidence="1 2">C3</strain>
    </source>
</reference>
<dbReference type="EMBL" id="CP013140">
    <property type="protein sequence ID" value="ALN55601.1"/>
    <property type="molecule type" value="Genomic_DNA"/>
</dbReference>
<dbReference type="InterPro" id="IPR024079">
    <property type="entry name" value="MetalloPept_cat_dom_sf"/>
</dbReference>
<name>A0A0S2DAX6_LYSEN</name>
<proteinExistence type="predicted"/>